<keyword evidence="4" id="KW-1185">Reference proteome</keyword>
<sequence>MDTHGNQNAAACMVPPHFDAANHQHAILLSCTAAKLACEDAVDRIEEAHQLHGAENNLNEHHMNNGADSSDVDLQSTVDADDSDNISVQEAVSDSNSYDVPSASDEDASNFGGVHDQSDYDWLEEEVDNNEEKKKKLIRDLKKWVIECGISRTHINNLLVILKTCNELAFLPNDYRALLTTARNVTTKETPSRQLFSLRLKIAIRGFRASSHFVVGIYHGSTKPKFVNDYLRDFITEAILLESDGVVFRESKIKVSVSAFICDLPARSFITKVQSHNAYFGCPKCETKGSFYNPMVNNARSRRVTYPQLDALPRTDQSFRNKSQPEHHHEENSLLEELNLDLGSHVPVDPMHLTDLGVNRKLFVSWTHGKYHNVKLSRVQRGRLAERIECIRSFIPNDFPRKHGALQLLDKWKSTCFRIIKLRLRPVLLRHILLDNLYDHFLLFHVAMVLLSNEQECVKPEVTDYCSQLLKRNLSIRRFVSSPCEIQAAWNSCSEAAGKS</sequence>
<gene>
    <name evidence="3" type="ORF">APZ42_025240</name>
</gene>
<dbReference type="PANTHER" id="PTHR33053:SF24">
    <property type="entry name" value="TRANSPOSASE DOMAIN-CONTAINING PROTEIN"/>
    <property type="match status" value="1"/>
</dbReference>
<accession>A0A164TBG6</accession>
<feature type="compositionally biased region" description="Polar residues" evidence="2">
    <location>
        <begin position="85"/>
        <end position="99"/>
    </location>
</feature>
<evidence type="ECO:0000256" key="1">
    <source>
        <dbReference type="SAM" id="Coils"/>
    </source>
</evidence>
<dbReference type="EMBL" id="LRGB01001848">
    <property type="protein sequence ID" value="KZS10320.1"/>
    <property type="molecule type" value="Genomic_DNA"/>
</dbReference>
<comment type="caution">
    <text evidence="3">The sequence shown here is derived from an EMBL/GenBank/DDBJ whole genome shotgun (WGS) entry which is preliminary data.</text>
</comment>
<evidence type="ECO:0000256" key="2">
    <source>
        <dbReference type="SAM" id="MobiDB-lite"/>
    </source>
</evidence>
<feature type="compositionally biased region" description="Polar residues" evidence="2">
    <location>
        <begin position="66"/>
        <end position="78"/>
    </location>
</feature>
<proteinExistence type="predicted"/>
<feature type="region of interest" description="Disordered" evidence="2">
    <location>
        <begin position="57"/>
        <end position="114"/>
    </location>
</feature>
<evidence type="ECO:0000313" key="3">
    <source>
        <dbReference type="EMBL" id="KZS10320.1"/>
    </source>
</evidence>
<evidence type="ECO:0000313" key="4">
    <source>
        <dbReference type="Proteomes" id="UP000076858"/>
    </source>
</evidence>
<organism evidence="3 4">
    <name type="scientific">Daphnia magna</name>
    <dbReference type="NCBI Taxonomy" id="35525"/>
    <lineage>
        <taxon>Eukaryota</taxon>
        <taxon>Metazoa</taxon>
        <taxon>Ecdysozoa</taxon>
        <taxon>Arthropoda</taxon>
        <taxon>Crustacea</taxon>
        <taxon>Branchiopoda</taxon>
        <taxon>Diplostraca</taxon>
        <taxon>Cladocera</taxon>
        <taxon>Anomopoda</taxon>
        <taxon>Daphniidae</taxon>
        <taxon>Daphnia</taxon>
    </lineage>
</organism>
<reference evidence="3 4" key="1">
    <citation type="submission" date="2016-03" db="EMBL/GenBank/DDBJ databases">
        <title>EvidentialGene: Evidence-directed Construction of Genes on Genomes.</title>
        <authorList>
            <person name="Gilbert D.G."/>
            <person name="Choi J.-H."/>
            <person name="Mockaitis K."/>
            <person name="Colbourne J."/>
            <person name="Pfrender M."/>
        </authorList>
    </citation>
    <scope>NUCLEOTIDE SEQUENCE [LARGE SCALE GENOMIC DNA]</scope>
    <source>
        <strain evidence="3 4">Xinb3</strain>
        <tissue evidence="3">Complete organism</tissue>
    </source>
</reference>
<evidence type="ECO:0008006" key="5">
    <source>
        <dbReference type="Google" id="ProtNLM"/>
    </source>
</evidence>
<keyword evidence="1" id="KW-0175">Coiled coil</keyword>
<name>A0A164TBG6_9CRUS</name>
<dbReference type="PANTHER" id="PTHR33053">
    <property type="entry name" value="PROTEIN, PUTATIVE-RELATED"/>
    <property type="match status" value="1"/>
</dbReference>
<feature type="coiled-coil region" evidence="1">
    <location>
        <begin position="120"/>
        <end position="147"/>
    </location>
</feature>
<dbReference type="AlphaFoldDB" id="A0A164TBG6"/>
<dbReference type="OrthoDB" id="6359149at2759"/>
<protein>
    <recommendedName>
        <fullName evidence="5">Transposase domain-containing protein</fullName>
    </recommendedName>
</protein>
<dbReference type="Proteomes" id="UP000076858">
    <property type="component" value="Unassembled WGS sequence"/>
</dbReference>